<dbReference type="KEGG" id="eaj:Q3M24_09525"/>
<evidence type="ECO:0000256" key="5">
    <source>
        <dbReference type="ARBA" id="ARBA00023136"/>
    </source>
</evidence>
<evidence type="ECO:0000256" key="6">
    <source>
        <dbReference type="SAM" id="Coils"/>
    </source>
</evidence>
<evidence type="ECO:0000256" key="1">
    <source>
        <dbReference type="ARBA" id="ARBA00004651"/>
    </source>
</evidence>
<reference evidence="9" key="1">
    <citation type="journal article" date="2024" name="Syst. Appl. Microbiol.">
        <title>First single-strain enrichments of Electrothrix cable bacteria, description of E. aestuarii sp. nov. and E. rattekaaiensis sp. nov., and proposal of a cable bacteria taxonomy following the rules of the SeqCode.</title>
        <authorList>
            <person name="Plum-Jensen L.E."/>
            <person name="Schramm A."/>
            <person name="Marshall I.P.G."/>
        </authorList>
    </citation>
    <scope>NUCLEOTIDE SEQUENCE</scope>
    <source>
        <strain evidence="9">Rat1</strain>
    </source>
</reference>
<keyword evidence="2" id="KW-1003">Cell membrane</keyword>
<keyword evidence="6" id="KW-0175">Coiled coil</keyword>
<keyword evidence="5 7" id="KW-0472">Membrane</keyword>
<protein>
    <submittedName>
        <fullName evidence="9">Cache domain-containing protein</fullName>
    </submittedName>
</protein>
<organism evidence="9">
    <name type="scientific">Candidatus Electrothrix aestuarii</name>
    <dbReference type="NCBI Taxonomy" id="3062594"/>
    <lineage>
        <taxon>Bacteria</taxon>
        <taxon>Pseudomonadati</taxon>
        <taxon>Thermodesulfobacteriota</taxon>
        <taxon>Desulfobulbia</taxon>
        <taxon>Desulfobulbales</taxon>
        <taxon>Desulfobulbaceae</taxon>
        <taxon>Candidatus Electrothrix</taxon>
    </lineage>
</organism>
<gene>
    <name evidence="9" type="ORF">Q3M24_09525</name>
</gene>
<evidence type="ECO:0000256" key="4">
    <source>
        <dbReference type="ARBA" id="ARBA00022989"/>
    </source>
</evidence>
<dbReference type="Gene3D" id="3.30.450.20">
    <property type="entry name" value="PAS domain"/>
    <property type="match status" value="1"/>
</dbReference>
<dbReference type="Pfam" id="PF08269">
    <property type="entry name" value="dCache_2"/>
    <property type="match status" value="1"/>
</dbReference>
<evidence type="ECO:0000256" key="3">
    <source>
        <dbReference type="ARBA" id="ARBA00022692"/>
    </source>
</evidence>
<dbReference type="SMART" id="SM01049">
    <property type="entry name" value="Cache_2"/>
    <property type="match status" value="1"/>
</dbReference>
<feature type="transmembrane region" description="Helical" evidence="7">
    <location>
        <begin position="198"/>
        <end position="220"/>
    </location>
</feature>
<feature type="transmembrane region" description="Helical" evidence="7">
    <location>
        <begin position="16"/>
        <end position="39"/>
    </location>
</feature>
<feature type="domain" description="Single Cache" evidence="8">
    <location>
        <begin position="40"/>
        <end position="136"/>
    </location>
</feature>
<reference evidence="9" key="2">
    <citation type="submission" date="2024-06" db="EMBL/GenBank/DDBJ databases">
        <authorList>
            <person name="Plum-Jensen L.E."/>
            <person name="Schramm A."/>
            <person name="Marshall I.P.G."/>
        </authorList>
    </citation>
    <scope>NUCLEOTIDE SEQUENCE</scope>
    <source>
        <strain evidence="9">Rat1</strain>
    </source>
</reference>
<dbReference type="EMBL" id="CP159373">
    <property type="protein sequence ID" value="XCN74957.1"/>
    <property type="molecule type" value="Genomic_DNA"/>
</dbReference>
<evidence type="ECO:0000259" key="8">
    <source>
        <dbReference type="SMART" id="SM01049"/>
    </source>
</evidence>
<dbReference type="AlphaFoldDB" id="A0AAU8M0Q4"/>
<dbReference type="InterPro" id="IPR033480">
    <property type="entry name" value="sCache_2"/>
</dbReference>
<accession>A0AAU8M0Q4</accession>
<evidence type="ECO:0000313" key="9">
    <source>
        <dbReference type="EMBL" id="XCN74957.1"/>
    </source>
</evidence>
<feature type="coiled-coil region" evidence="6">
    <location>
        <begin position="229"/>
        <end position="260"/>
    </location>
</feature>
<evidence type="ECO:0000256" key="7">
    <source>
        <dbReference type="SAM" id="Phobius"/>
    </source>
</evidence>
<evidence type="ECO:0000256" key="2">
    <source>
        <dbReference type="ARBA" id="ARBA00022475"/>
    </source>
</evidence>
<name>A0AAU8M0Q4_9BACT</name>
<keyword evidence="3 7" id="KW-0812">Transmembrane</keyword>
<dbReference type="InterPro" id="IPR004010">
    <property type="entry name" value="Double_Cache_2"/>
</dbReference>
<proteinExistence type="predicted"/>
<comment type="subcellular location">
    <subcellularLocation>
        <location evidence="1">Cell membrane</location>
        <topology evidence="1">Multi-pass membrane protein</topology>
    </subcellularLocation>
</comment>
<dbReference type="GO" id="GO:0005886">
    <property type="term" value="C:plasma membrane"/>
    <property type="evidence" value="ECO:0007669"/>
    <property type="project" value="UniProtKB-SubCell"/>
</dbReference>
<sequence>MINETGRLYKKEVARIALPSALTILLFVVTLFAIALPVFKSNLLSQKKALISAEVQTVLSMLHHYEQMIASGELSREVGQKLAVDQIREIRYGSAGRGYFWINDTHPTMVMHPRLKHLEGKDMSSYTDSEGRYLFKEFVALAQEEDGGYVQYYWKWKKTPVRIIPKLSYVKLFKPWGWVIGTGVYYEEINEEIGHLTKGLLCISVVIITITLLLSLYIVINSLDEMKKRLAAEKELNQYKEELEELVEQRTEKLQEAVSQVKVLSGFLPICASCKKIRDDKGYWNQIESYIRKHSEAEFSHGICPDCAAKLYPEICKEE</sequence>
<keyword evidence="4 7" id="KW-1133">Transmembrane helix</keyword>